<evidence type="ECO:0000313" key="5">
    <source>
        <dbReference type="Proteomes" id="UP000196138"/>
    </source>
</evidence>
<dbReference type="OrthoDB" id="9815002at2"/>
<evidence type="ECO:0000256" key="1">
    <source>
        <dbReference type="ARBA" id="ARBA00007734"/>
    </source>
</evidence>
<dbReference type="Gene3D" id="1.10.530.10">
    <property type="match status" value="1"/>
</dbReference>
<dbReference type="PANTHER" id="PTHR37423:SF2">
    <property type="entry name" value="MEMBRANE-BOUND LYTIC MUREIN TRANSGLYCOSYLASE C"/>
    <property type="match status" value="1"/>
</dbReference>
<protein>
    <recommendedName>
        <fullName evidence="3">Transglycosylase SLT domain-containing protein</fullName>
    </recommendedName>
</protein>
<organism evidence="4 5">
    <name type="scientific">Comamonas serinivorans</name>
    <dbReference type="NCBI Taxonomy" id="1082851"/>
    <lineage>
        <taxon>Bacteria</taxon>
        <taxon>Pseudomonadati</taxon>
        <taxon>Pseudomonadota</taxon>
        <taxon>Betaproteobacteria</taxon>
        <taxon>Burkholderiales</taxon>
        <taxon>Comamonadaceae</taxon>
        <taxon>Comamonas</taxon>
    </lineage>
</organism>
<dbReference type="InterPro" id="IPR000189">
    <property type="entry name" value="Transglyc_AS"/>
</dbReference>
<dbReference type="PANTHER" id="PTHR37423">
    <property type="entry name" value="SOLUBLE LYTIC MUREIN TRANSGLYCOSYLASE-RELATED"/>
    <property type="match status" value="1"/>
</dbReference>
<dbReference type="PROSITE" id="PS00922">
    <property type="entry name" value="TRANSGLYCOSYLASE"/>
    <property type="match status" value="1"/>
</dbReference>
<dbReference type="InterPro" id="IPR023346">
    <property type="entry name" value="Lysozyme-like_dom_sf"/>
</dbReference>
<feature type="domain" description="Transglycosylase SLT" evidence="3">
    <location>
        <begin position="141"/>
        <end position="247"/>
    </location>
</feature>
<evidence type="ECO:0000259" key="3">
    <source>
        <dbReference type="Pfam" id="PF01464"/>
    </source>
</evidence>
<name>A0A1Y0END1_9BURK</name>
<dbReference type="GO" id="GO:0016020">
    <property type="term" value="C:membrane"/>
    <property type="evidence" value="ECO:0007669"/>
    <property type="project" value="InterPro"/>
</dbReference>
<evidence type="ECO:0000313" key="4">
    <source>
        <dbReference type="EMBL" id="ARU04931.1"/>
    </source>
</evidence>
<dbReference type="InterPro" id="IPR008258">
    <property type="entry name" value="Transglycosylase_SLT_dom_1"/>
</dbReference>
<dbReference type="GO" id="GO:0008933">
    <property type="term" value="F:peptidoglycan lytic transglycosylase activity"/>
    <property type="evidence" value="ECO:0007669"/>
    <property type="project" value="InterPro"/>
</dbReference>
<comment type="similarity">
    <text evidence="1">Belongs to the transglycosylase Slt family.</text>
</comment>
<dbReference type="EMBL" id="CP021455">
    <property type="protein sequence ID" value="ARU04931.1"/>
    <property type="molecule type" value="Genomic_DNA"/>
</dbReference>
<dbReference type="Pfam" id="PF01464">
    <property type="entry name" value="SLT"/>
    <property type="match status" value="1"/>
</dbReference>
<dbReference type="PROSITE" id="PS51257">
    <property type="entry name" value="PROKAR_LIPOPROTEIN"/>
    <property type="match status" value="1"/>
</dbReference>
<accession>A0A1Y0END1</accession>
<dbReference type="Proteomes" id="UP000196138">
    <property type="component" value="Chromosome"/>
</dbReference>
<evidence type="ECO:0000256" key="2">
    <source>
        <dbReference type="SAM" id="MobiDB-lite"/>
    </source>
</evidence>
<dbReference type="KEGG" id="cser:CCO03_09780"/>
<keyword evidence="5" id="KW-1185">Reference proteome</keyword>
<feature type="region of interest" description="Disordered" evidence="2">
    <location>
        <begin position="287"/>
        <end position="308"/>
    </location>
</feature>
<dbReference type="SUPFAM" id="SSF53955">
    <property type="entry name" value="Lysozyme-like"/>
    <property type="match status" value="1"/>
</dbReference>
<dbReference type="GO" id="GO:0000270">
    <property type="term" value="P:peptidoglycan metabolic process"/>
    <property type="evidence" value="ECO:0007669"/>
    <property type="project" value="InterPro"/>
</dbReference>
<sequence>MPRLSSSRAIHRPGWRARLRVRLTHLALALGLTACTGVAHADLWGFVDSDGVPHFASQQLDERYELFSKTPARAGVDAGPGVTVALPRSDRVGDLAGPASTTEGLQARPAQARPAQALTLPRHLAMLDQLPGYKANRKHLQEAARVHGVDYALLKAVSAAESGFNPEAVSPMGAIGLMQVMPATAERYGVVGDAKRTVQEKLTDPRINARTGARYLAYLLKLFPGRIDLAVAAYNAGEGAVARYKRQIPPFKETQNYVKTVLQLYAAFNPDAAVALLDGAAAAAPAREGQSAVQRRGRRVQVQLGGEP</sequence>
<dbReference type="AlphaFoldDB" id="A0A1Y0END1"/>
<reference evidence="4 5" key="1">
    <citation type="submission" date="2017-05" db="EMBL/GenBank/DDBJ databases">
        <authorList>
            <person name="Song R."/>
            <person name="Chenine A.L."/>
            <person name="Ruprecht R.M."/>
        </authorList>
    </citation>
    <scope>NUCLEOTIDE SEQUENCE [LARGE SCALE GENOMIC DNA]</scope>
    <source>
        <strain evidence="4 5">DSM 26136</strain>
    </source>
</reference>
<dbReference type="CDD" id="cd00254">
    <property type="entry name" value="LT-like"/>
    <property type="match status" value="1"/>
</dbReference>
<proteinExistence type="inferred from homology"/>
<gene>
    <name evidence="4" type="ORF">CCO03_09780</name>
</gene>